<keyword evidence="3" id="KW-1185">Reference proteome</keyword>
<feature type="compositionally biased region" description="Low complexity" evidence="1">
    <location>
        <begin position="63"/>
        <end position="72"/>
    </location>
</feature>
<evidence type="ECO:0000256" key="1">
    <source>
        <dbReference type="SAM" id="MobiDB-lite"/>
    </source>
</evidence>
<accession>A0A927N625</accession>
<evidence type="ECO:0000313" key="3">
    <source>
        <dbReference type="Proteomes" id="UP000638648"/>
    </source>
</evidence>
<reference evidence="2" key="1">
    <citation type="submission" date="2020-10" db="EMBL/GenBank/DDBJ databases">
        <title>Sequencing the genomes of 1000 actinobacteria strains.</title>
        <authorList>
            <person name="Klenk H.-P."/>
        </authorList>
    </citation>
    <scope>NUCLEOTIDE SEQUENCE</scope>
    <source>
        <strain evidence="2">DSM 45354</strain>
    </source>
</reference>
<proteinExistence type="predicted"/>
<dbReference type="EMBL" id="JADBEM010000001">
    <property type="protein sequence ID" value="MBE1612809.1"/>
    <property type="molecule type" value="Genomic_DNA"/>
</dbReference>
<protein>
    <submittedName>
        <fullName evidence="2">Uncharacterized protein</fullName>
    </submittedName>
</protein>
<gene>
    <name evidence="2" type="ORF">HEB94_009657</name>
</gene>
<feature type="region of interest" description="Disordered" evidence="1">
    <location>
        <begin position="1"/>
        <end position="72"/>
    </location>
</feature>
<evidence type="ECO:0000313" key="2">
    <source>
        <dbReference type="EMBL" id="MBE1612809.1"/>
    </source>
</evidence>
<name>A0A927N625_9ACTN</name>
<sequence length="93" mass="9429">MSSMSSMTRSQAGRRARDRVRDISGRLPLVGLRSEPGSDSGPGQAGSRRAAHSRALGPGSVGSGSVMSGLVGSGSAVLRGRHAVLVWARSSLG</sequence>
<feature type="compositionally biased region" description="Polar residues" evidence="1">
    <location>
        <begin position="1"/>
        <end position="11"/>
    </location>
</feature>
<organism evidence="2 3">
    <name type="scientific">Actinopolymorpha pittospori</name>
    <dbReference type="NCBI Taxonomy" id="648752"/>
    <lineage>
        <taxon>Bacteria</taxon>
        <taxon>Bacillati</taxon>
        <taxon>Actinomycetota</taxon>
        <taxon>Actinomycetes</taxon>
        <taxon>Propionibacteriales</taxon>
        <taxon>Actinopolymorphaceae</taxon>
        <taxon>Actinopolymorpha</taxon>
    </lineage>
</organism>
<dbReference type="Proteomes" id="UP000638648">
    <property type="component" value="Unassembled WGS sequence"/>
</dbReference>
<dbReference type="AlphaFoldDB" id="A0A927N625"/>
<comment type="caution">
    <text evidence="2">The sequence shown here is derived from an EMBL/GenBank/DDBJ whole genome shotgun (WGS) entry which is preliminary data.</text>
</comment>